<dbReference type="PANTHER" id="PTHR23523:SF2">
    <property type="entry name" value="2-NITROIMIDAZOLE TRANSPORTER"/>
    <property type="match status" value="1"/>
</dbReference>
<dbReference type="Proteomes" id="UP000638560">
    <property type="component" value="Unassembled WGS sequence"/>
</dbReference>
<feature type="transmembrane region" description="Helical" evidence="5">
    <location>
        <begin position="83"/>
        <end position="102"/>
    </location>
</feature>
<feature type="transmembrane region" description="Helical" evidence="5">
    <location>
        <begin position="141"/>
        <end position="168"/>
    </location>
</feature>
<gene>
    <name evidence="7" type="ORF">I0C86_29565</name>
</gene>
<evidence type="ECO:0000256" key="3">
    <source>
        <dbReference type="ARBA" id="ARBA00022989"/>
    </source>
</evidence>
<comment type="caution">
    <text evidence="7">The sequence shown here is derived from an EMBL/GenBank/DDBJ whole genome shotgun (WGS) entry which is preliminary data.</text>
</comment>
<dbReference type="SUPFAM" id="SSF103473">
    <property type="entry name" value="MFS general substrate transporter"/>
    <property type="match status" value="1"/>
</dbReference>
<feature type="transmembrane region" description="Helical" evidence="5">
    <location>
        <begin position="56"/>
        <end position="76"/>
    </location>
</feature>
<evidence type="ECO:0000259" key="6">
    <source>
        <dbReference type="PROSITE" id="PS50850"/>
    </source>
</evidence>
<feature type="domain" description="Major facilitator superfamily (MFS) profile" evidence="6">
    <location>
        <begin position="18"/>
        <end position="398"/>
    </location>
</feature>
<evidence type="ECO:0000256" key="5">
    <source>
        <dbReference type="SAM" id="Phobius"/>
    </source>
</evidence>
<feature type="transmembrane region" description="Helical" evidence="5">
    <location>
        <begin position="373"/>
        <end position="394"/>
    </location>
</feature>
<comment type="subcellular location">
    <subcellularLocation>
        <location evidence="1">Cell membrane</location>
        <topology evidence="1">Multi-pass membrane protein</topology>
    </subcellularLocation>
</comment>
<dbReference type="EMBL" id="JADPUN010000257">
    <property type="protein sequence ID" value="MBF9133079.1"/>
    <property type="molecule type" value="Genomic_DNA"/>
</dbReference>
<reference evidence="7 8" key="1">
    <citation type="submission" date="2020-11" db="EMBL/GenBank/DDBJ databases">
        <title>A novel isolate from a Black sea contaminated sediment with potential to produce alkanes: Plantactinospora alkalitolerans sp. nov.</title>
        <authorList>
            <person name="Carro L."/>
            <person name="Veyisoglu A."/>
            <person name="Guven K."/>
            <person name="Schumann P."/>
            <person name="Klenk H.-P."/>
            <person name="Sahin N."/>
        </authorList>
    </citation>
    <scope>NUCLEOTIDE SEQUENCE [LARGE SCALE GENOMIC DNA]</scope>
    <source>
        <strain evidence="7 8">S1510</strain>
    </source>
</reference>
<proteinExistence type="predicted"/>
<dbReference type="PROSITE" id="PS50850">
    <property type="entry name" value="MFS"/>
    <property type="match status" value="1"/>
</dbReference>
<feature type="transmembrane region" description="Helical" evidence="5">
    <location>
        <begin position="174"/>
        <end position="193"/>
    </location>
</feature>
<feature type="transmembrane region" description="Helical" evidence="5">
    <location>
        <begin position="258"/>
        <end position="279"/>
    </location>
</feature>
<organism evidence="7 8">
    <name type="scientific">Plantactinospora alkalitolerans</name>
    <dbReference type="NCBI Taxonomy" id="2789879"/>
    <lineage>
        <taxon>Bacteria</taxon>
        <taxon>Bacillati</taxon>
        <taxon>Actinomycetota</taxon>
        <taxon>Actinomycetes</taxon>
        <taxon>Micromonosporales</taxon>
        <taxon>Micromonosporaceae</taxon>
        <taxon>Plantactinospora</taxon>
    </lineage>
</organism>
<feature type="transmembrane region" description="Helical" evidence="5">
    <location>
        <begin position="286"/>
        <end position="305"/>
    </location>
</feature>
<dbReference type="InterPro" id="IPR052524">
    <property type="entry name" value="MFS_Cyanate_Porter"/>
</dbReference>
<dbReference type="CDD" id="cd17339">
    <property type="entry name" value="MFS_NIMT_CynX_like"/>
    <property type="match status" value="1"/>
</dbReference>
<sequence>MVAPADVAPGGRPGLSRGGWLTLLGIVLLALNLRAAIAAVPPLLPDLQVDLDLGRGAAGLLTTLPVLCFGLLSPLAALLGRRIGIELALLGAMLGIVAGSLTRTLPHAGWLFAGTAIIGAGITVGNVLVPSAVKQHFPGRPGLATGLSTASLTTGATLAAAVSAPLAYGAGLGWRGSLLALGGLAIVAVLGWLPQLRRRHRALAPTMGGDRHGSIMRSPVTWQLAVFMGTQSMLYYAMLTWLPSLLRDQGVDPTRAGGALALFNLLGIGTALLVPTLAVRRGDQRGLALVVCAGWIVGLLGLLTLPSLYPLWTSVAGLAQGAAISLTLTLLVLRARTPGSARELSGAVQSVGYLLGATGPVLVGWLRDLSTGWGVPLAALTVVTLAMALSALGAGRNRQV</sequence>
<evidence type="ECO:0000256" key="2">
    <source>
        <dbReference type="ARBA" id="ARBA00022692"/>
    </source>
</evidence>
<protein>
    <submittedName>
        <fullName evidence="7">MFS transporter</fullName>
    </submittedName>
</protein>
<feature type="transmembrane region" description="Helical" evidence="5">
    <location>
        <begin position="220"/>
        <end position="238"/>
    </location>
</feature>
<accession>A0ABS0H408</accession>
<evidence type="ECO:0000313" key="8">
    <source>
        <dbReference type="Proteomes" id="UP000638560"/>
    </source>
</evidence>
<dbReference type="InterPro" id="IPR020846">
    <property type="entry name" value="MFS_dom"/>
</dbReference>
<dbReference type="Pfam" id="PF07690">
    <property type="entry name" value="MFS_1"/>
    <property type="match status" value="1"/>
</dbReference>
<keyword evidence="8" id="KW-1185">Reference proteome</keyword>
<evidence type="ECO:0000256" key="4">
    <source>
        <dbReference type="ARBA" id="ARBA00023136"/>
    </source>
</evidence>
<dbReference type="RefSeq" id="WP_196204591.1">
    <property type="nucleotide sequence ID" value="NZ_JADPUN010000257.1"/>
</dbReference>
<feature type="transmembrane region" description="Helical" evidence="5">
    <location>
        <begin position="345"/>
        <end position="367"/>
    </location>
</feature>
<keyword evidence="3 5" id="KW-1133">Transmembrane helix</keyword>
<feature type="transmembrane region" description="Helical" evidence="5">
    <location>
        <begin position="311"/>
        <end position="333"/>
    </location>
</feature>
<dbReference type="PANTHER" id="PTHR23523">
    <property type="match status" value="1"/>
</dbReference>
<keyword evidence="2 5" id="KW-0812">Transmembrane</keyword>
<evidence type="ECO:0000313" key="7">
    <source>
        <dbReference type="EMBL" id="MBF9133079.1"/>
    </source>
</evidence>
<feature type="transmembrane region" description="Helical" evidence="5">
    <location>
        <begin position="108"/>
        <end position="129"/>
    </location>
</feature>
<dbReference type="InterPro" id="IPR036259">
    <property type="entry name" value="MFS_trans_sf"/>
</dbReference>
<feature type="transmembrane region" description="Helical" evidence="5">
    <location>
        <begin position="20"/>
        <end position="44"/>
    </location>
</feature>
<name>A0ABS0H408_9ACTN</name>
<dbReference type="Gene3D" id="1.20.1250.20">
    <property type="entry name" value="MFS general substrate transporter like domains"/>
    <property type="match status" value="2"/>
</dbReference>
<keyword evidence="4 5" id="KW-0472">Membrane</keyword>
<evidence type="ECO:0000256" key="1">
    <source>
        <dbReference type="ARBA" id="ARBA00004651"/>
    </source>
</evidence>
<dbReference type="InterPro" id="IPR011701">
    <property type="entry name" value="MFS"/>
</dbReference>